<dbReference type="InterPro" id="IPR001680">
    <property type="entry name" value="WD40_rpt"/>
</dbReference>
<evidence type="ECO:0000256" key="4">
    <source>
        <dbReference type="PROSITE-ProRule" id="PRU00221"/>
    </source>
</evidence>
<dbReference type="Gene3D" id="2.130.10.10">
    <property type="entry name" value="YVTN repeat-like/Quinoprotein amine dehydrogenase"/>
    <property type="match status" value="2"/>
</dbReference>
<keyword evidence="1 4" id="KW-0853">WD repeat</keyword>
<dbReference type="PANTHER" id="PTHR44675:SF1">
    <property type="entry name" value="P21-ACTIVATED PROTEIN KINASE-INTERACTING PROTEIN 1"/>
    <property type="match status" value="1"/>
</dbReference>
<evidence type="ECO:0000256" key="1">
    <source>
        <dbReference type="ARBA" id="ARBA00022574"/>
    </source>
</evidence>
<keyword evidence="6" id="KW-0418">Kinase</keyword>
<keyword evidence="6" id="KW-0808">Transferase</keyword>
<dbReference type="EMBL" id="NEDP02004290">
    <property type="protein sequence ID" value="OWF46043.1"/>
    <property type="molecule type" value="Genomic_DNA"/>
</dbReference>
<dbReference type="GO" id="GO:0016301">
    <property type="term" value="F:kinase activity"/>
    <property type="evidence" value="ECO:0007669"/>
    <property type="project" value="UniProtKB-KW"/>
</dbReference>
<dbReference type="PROSITE" id="PS50082">
    <property type="entry name" value="WD_REPEATS_2"/>
    <property type="match status" value="2"/>
</dbReference>
<dbReference type="InterPro" id="IPR036322">
    <property type="entry name" value="WD40_repeat_dom_sf"/>
</dbReference>
<dbReference type="InterPro" id="IPR015943">
    <property type="entry name" value="WD40/YVTN_repeat-like_dom_sf"/>
</dbReference>
<dbReference type="PANTHER" id="PTHR44675">
    <property type="entry name" value="PAK1 INTERACTING PROTEIN 1"/>
    <property type="match status" value="1"/>
</dbReference>
<feature type="repeat" description="WD" evidence="4">
    <location>
        <begin position="114"/>
        <end position="155"/>
    </location>
</feature>
<evidence type="ECO:0000313" key="6">
    <source>
        <dbReference type="EMBL" id="OWF46043.1"/>
    </source>
</evidence>
<proteinExistence type="predicted"/>
<comment type="function">
    <text evidence="3">Negatively regulates the PAK1 kinase. PAK1 is a member of the PAK kinase family, which has been shown to play a positive role in the regulation of signaling pathways involving MAPK8 and RELA. PAK1 exists as an inactive homodimer, which is activated by binding of small GTPases such as CDC42 to an N-terminal regulatory domain. PAK1IP1 also binds to the N-terminus of PAK1, and inhibits the specific activation of PAK1 by CDC42. May be involved in ribosomal large subunit assembly.</text>
</comment>
<evidence type="ECO:0000256" key="2">
    <source>
        <dbReference type="ARBA" id="ARBA00022737"/>
    </source>
</evidence>
<name>A0A210QBD6_MIZYE</name>
<keyword evidence="7" id="KW-1185">Reference proteome</keyword>
<feature type="compositionally biased region" description="Basic and acidic residues" evidence="5">
    <location>
        <begin position="340"/>
        <end position="349"/>
    </location>
</feature>
<dbReference type="PROSITE" id="PS00678">
    <property type="entry name" value="WD_REPEATS_1"/>
    <property type="match status" value="1"/>
</dbReference>
<dbReference type="STRING" id="6573.A0A210QBD6"/>
<organism evidence="6 7">
    <name type="scientific">Mizuhopecten yessoensis</name>
    <name type="common">Japanese scallop</name>
    <name type="synonym">Patinopecten yessoensis</name>
    <dbReference type="NCBI Taxonomy" id="6573"/>
    <lineage>
        <taxon>Eukaryota</taxon>
        <taxon>Metazoa</taxon>
        <taxon>Spiralia</taxon>
        <taxon>Lophotrochozoa</taxon>
        <taxon>Mollusca</taxon>
        <taxon>Bivalvia</taxon>
        <taxon>Autobranchia</taxon>
        <taxon>Pteriomorphia</taxon>
        <taxon>Pectinida</taxon>
        <taxon>Pectinoidea</taxon>
        <taxon>Pectinidae</taxon>
        <taxon>Mizuhopecten</taxon>
    </lineage>
</organism>
<dbReference type="InterPro" id="IPR051959">
    <property type="entry name" value="PAK1-Kinase_Regulator"/>
</dbReference>
<keyword evidence="2" id="KW-0677">Repeat</keyword>
<dbReference type="Proteomes" id="UP000242188">
    <property type="component" value="Unassembled WGS sequence"/>
</dbReference>
<evidence type="ECO:0000256" key="3">
    <source>
        <dbReference type="ARBA" id="ARBA00045213"/>
    </source>
</evidence>
<dbReference type="AlphaFoldDB" id="A0A210QBD6"/>
<evidence type="ECO:0000313" key="7">
    <source>
        <dbReference type="Proteomes" id="UP000242188"/>
    </source>
</evidence>
<sequence length="448" mass="50051">MEVIVGTYDEVLLGYKIITDAEEYQFDQSFTDHTHTGCIKTLSVSKKGILASGGTDETVRLINLKKRTELGSLVQHSGTVTCLKFHHGSHLFSTSEDGTIAIWKYFTWECLKTLRGHTSTVNCISIHPSGKLALSVGRDKTLRTWNLITGRSAYTTNIKQEASLVVWSLNGNHYAVVFSTKIDIYNTQTAEVISSVKTTQRVNDLAFISTTVIVYGGEGGQLYFYNIINKMTLHSLDTQTNRVRAMSIVPAPVKEGEESNENNHWLFTASSDGHIKIFQVQMAEDKVDTSLVISHNTTFRLTCMAVSLFKSKPKEGTKTDCQADEKLIDTSQEMAADKKLIDTSQEKSQKTVANRKSGNSKKVSWKRKAETDSQDSGVNVSCETVEVNIEDESEDENTKVKGKKLKHSKKVKDKGPEKLKQLQGKRSEKSKRKGIILESQPKRKKIKT</sequence>
<dbReference type="OrthoDB" id="308449at2759"/>
<accession>A0A210QBD6</accession>
<dbReference type="PROSITE" id="PS50294">
    <property type="entry name" value="WD_REPEATS_REGION"/>
    <property type="match status" value="2"/>
</dbReference>
<gene>
    <name evidence="6" type="ORF">KP79_PYT08022</name>
</gene>
<feature type="compositionally biased region" description="Polar residues" evidence="5">
    <location>
        <begin position="350"/>
        <end position="362"/>
    </location>
</feature>
<comment type="caution">
    <text evidence="6">The sequence shown here is derived from an EMBL/GenBank/DDBJ whole genome shotgun (WGS) entry which is preliminary data.</text>
</comment>
<reference evidence="6 7" key="1">
    <citation type="journal article" date="2017" name="Nat. Ecol. Evol.">
        <title>Scallop genome provides insights into evolution of bilaterian karyotype and development.</title>
        <authorList>
            <person name="Wang S."/>
            <person name="Zhang J."/>
            <person name="Jiao W."/>
            <person name="Li J."/>
            <person name="Xun X."/>
            <person name="Sun Y."/>
            <person name="Guo X."/>
            <person name="Huan P."/>
            <person name="Dong B."/>
            <person name="Zhang L."/>
            <person name="Hu X."/>
            <person name="Sun X."/>
            <person name="Wang J."/>
            <person name="Zhao C."/>
            <person name="Wang Y."/>
            <person name="Wang D."/>
            <person name="Huang X."/>
            <person name="Wang R."/>
            <person name="Lv J."/>
            <person name="Li Y."/>
            <person name="Zhang Z."/>
            <person name="Liu B."/>
            <person name="Lu W."/>
            <person name="Hui Y."/>
            <person name="Liang J."/>
            <person name="Zhou Z."/>
            <person name="Hou R."/>
            <person name="Li X."/>
            <person name="Liu Y."/>
            <person name="Li H."/>
            <person name="Ning X."/>
            <person name="Lin Y."/>
            <person name="Zhao L."/>
            <person name="Xing Q."/>
            <person name="Dou J."/>
            <person name="Li Y."/>
            <person name="Mao J."/>
            <person name="Guo H."/>
            <person name="Dou H."/>
            <person name="Li T."/>
            <person name="Mu C."/>
            <person name="Jiang W."/>
            <person name="Fu Q."/>
            <person name="Fu X."/>
            <person name="Miao Y."/>
            <person name="Liu J."/>
            <person name="Yu Q."/>
            <person name="Li R."/>
            <person name="Liao H."/>
            <person name="Li X."/>
            <person name="Kong Y."/>
            <person name="Jiang Z."/>
            <person name="Chourrout D."/>
            <person name="Li R."/>
            <person name="Bao Z."/>
        </authorList>
    </citation>
    <scope>NUCLEOTIDE SEQUENCE [LARGE SCALE GENOMIC DNA]</scope>
    <source>
        <strain evidence="6 7">PY_sf001</strain>
    </source>
</reference>
<feature type="region of interest" description="Disordered" evidence="5">
    <location>
        <begin position="340"/>
        <end position="448"/>
    </location>
</feature>
<evidence type="ECO:0000256" key="5">
    <source>
        <dbReference type="SAM" id="MobiDB-lite"/>
    </source>
</evidence>
<feature type="compositionally biased region" description="Basic residues" evidence="5">
    <location>
        <begin position="400"/>
        <end position="412"/>
    </location>
</feature>
<feature type="repeat" description="WD" evidence="4">
    <location>
        <begin position="73"/>
        <end position="113"/>
    </location>
</feature>
<dbReference type="InterPro" id="IPR019775">
    <property type="entry name" value="WD40_repeat_CS"/>
</dbReference>
<dbReference type="SMART" id="SM00320">
    <property type="entry name" value="WD40"/>
    <property type="match status" value="5"/>
</dbReference>
<dbReference type="Pfam" id="PF00400">
    <property type="entry name" value="WD40"/>
    <property type="match status" value="3"/>
</dbReference>
<protein>
    <submittedName>
        <fullName evidence="6">p21-activated protein kinase-interacting protein 1-like</fullName>
    </submittedName>
</protein>
<dbReference type="SUPFAM" id="SSF50978">
    <property type="entry name" value="WD40 repeat-like"/>
    <property type="match status" value="1"/>
</dbReference>